<dbReference type="RefSeq" id="WP_369330402.1">
    <property type="nucleotide sequence ID" value="NZ_JAULBC010000005.1"/>
</dbReference>
<keyword evidence="6" id="KW-0808">Transferase</keyword>
<keyword evidence="3 5" id="KW-1133">Transmembrane helix</keyword>
<proteinExistence type="predicted"/>
<feature type="transmembrane region" description="Helical" evidence="5">
    <location>
        <begin position="12"/>
        <end position="29"/>
    </location>
</feature>
<dbReference type="GO" id="GO:0004671">
    <property type="term" value="F:protein C-terminal S-isoprenylcysteine carboxyl O-methyltransferase activity"/>
    <property type="evidence" value="ECO:0007669"/>
    <property type="project" value="UniProtKB-EC"/>
</dbReference>
<keyword evidence="2 5" id="KW-0812">Transmembrane</keyword>
<gene>
    <name evidence="6" type="ORF">QTN47_15910</name>
</gene>
<dbReference type="Proteomes" id="UP001560573">
    <property type="component" value="Unassembled WGS sequence"/>
</dbReference>
<reference evidence="6 7" key="1">
    <citation type="submission" date="2023-07" db="EMBL/GenBank/DDBJ databases">
        <authorList>
            <person name="Lian W.-H."/>
        </authorList>
    </citation>
    <scope>NUCLEOTIDE SEQUENCE [LARGE SCALE GENOMIC DNA]</scope>
    <source>
        <strain evidence="6 7">SYSU DXS3180</strain>
    </source>
</reference>
<comment type="caution">
    <text evidence="6">The sequence shown here is derived from an EMBL/GenBank/DDBJ whole genome shotgun (WGS) entry which is preliminary data.</text>
</comment>
<evidence type="ECO:0000256" key="2">
    <source>
        <dbReference type="ARBA" id="ARBA00022692"/>
    </source>
</evidence>
<evidence type="ECO:0000313" key="6">
    <source>
        <dbReference type="EMBL" id="MEX6688994.1"/>
    </source>
</evidence>
<dbReference type="Pfam" id="PF04191">
    <property type="entry name" value="PEMT"/>
    <property type="match status" value="1"/>
</dbReference>
<organism evidence="6 7">
    <name type="scientific">Danxiaibacter flavus</name>
    <dbReference type="NCBI Taxonomy" id="3049108"/>
    <lineage>
        <taxon>Bacteria</taxon>
        <taxon>Pseudomonadati</taxon>
        <taxon>Bacteroidota</taxon>
        <taxon>Chitinophagia</taxon>
        <taxon>Chitinophagales</taxon>
        <taxon>Chitinophagaceae</taxon>
        <taxon>Danxiaibacter</taxon>
    </lineage>
</organism>
<protein>
    <submittedName>
        <fullName evidence="6">Isoprenylcysteine carboxylmethyltransferase family protein</fullName>
        <ecNumber evidence="6">2.1.1.100</ecNumber>
        <ecNumber evidence="6">2.1.1.334</ecNumber>
    </submittedName>
</protein>
<keyword evidence="6" id="KW-0489">Methyltransferase</keyword>
<feature type="transmembrane region" description="Helical" evidence="5">
    <location>
        <begin position="89"/>
        <end position="108"/>
    </location>
</feature>
<dbReference type="EC" id="2.1.1.100" evidence="6"/>
<comment type="subcellular location">
    <subcellularLocation>
        <location evidence="1">Endomembrane system</location>
        <topology evidence="1">Multi-pass membrane protein</topology>
    </subcellularLocation>
</comment>
<keyword evidence="7" id="KW-1185">Reference proteome</keyword>
<evidence type="ECO:0000313" key="7">
    <source>
        <dbReference type="Proteomes" id="UP001560573"/>
    </source>
</evidence>
<keyword evidence="4 5" id="KW-0472">Membrane</keyword>
<dbReference type="EC" id="2.1.1.334" evidence="6"/>
<evidence type="ECO:0000256" key="5">
    <source>
        <dbReference type="SAM" id="Phobius"/>
    </source>
</evidence>
<evidence type="ECO:0000256" key="1">
    <source>
        <dbReference type="ARBA" id="ARBA00004127"/>
    </source>
</evidence>
<name>A0ABV3ZIL7_9BACT</name>
<feature type="transmembrane region" description="Helical" evidence="5">
    <location>
        <begin position="41"/>
        <end position="68"/>
    </location>
</feature>
<dbReference type="EMBL" id="JAULBC010000005">
    <property type="protein sequence ID" value="MEX6688994.1"/>
    <property type="molecule type" value="Genomic_DNA"/>
</dbReference>
<evidence type="ECO:0000256" key="4">
    <source>
        <dbReference type="ARBA" id="ARBA00023136"/>
    </source>
</evidence>
<dbReference type="Gene3D" id="1.20.120.1630">
    <property type="match status" value="1"/>
</dbReference>
<evidence type="ECO:0000256" key="3">
    <source>
        <dbReference type="ARBA" id="ARBA00022989"/>
    </source>
</evidence>
<sequence length="166" mass="19385">MERPSMIKHLRDILILPFTMTVIVPYLFYNKSQTLFANQVVYKIAGVIFFAAGVCLFIWTVCLFRTFGKGTLAPWTPTQKLIIHGPYKYCRNPMISVVLFIIIGEALFLNSSNILFFSGIFFLINTIYFILKEEPDMKKRFGKAYEDYKTNVPRWIPKLRSYKINS</sequence>
<feature type="transmembrane region" description="Helical" evidence="5">
    <location>
        <begin position="114"/>
        <end position="131"/>
    </location>
</feature>
<accession>A0ABV3ZIL7</accession>
<dbReference type="InterPro" id="IPR007318">
    <property type="entry name" value="Phopholipid_MeTrfase"/>
</dbReference>
<dbReference type="GO" id="GO:0032259">
    <property type="term" value="P:methylation"/>
    <property type="evidence" value="ECO:0007669"/>
    <property type="project" value="UniProtKB-KW"/>
</dbReference>